<gene>
    <name evidence="5" type="ORF">Cvel_32692</name>
</gene>
<dbReference type="GO" id="GO:0005783">
    <property type="term" value="C:endoplasmic reticulum"/>
    <property type="evidence" value="ECO:0007669"/>
    <property type="project" value="TreeGrafter"/>
</dbReference>
<dbReference type="GO" id="GO:0034976">
    <property type="term" value="P:response to endoplasmic reticulum stress"/>
    <property type="evidence" value="ECO:0007669"/>
    <property type="project" value="TreeGrafter"/>
</dbReference>
<protein>
    <recommendedName>
        <fullName evidence="4">Thioredoxin domain-containing protein</fullName>
    </recommendedName>
</protein>
<dbReference type="Pfam" id="PF00085">
    <property type="entry name" value="Thioredoxin"/>
    <property type="match status" value="2"/>
</dbReference>
<evidence type="ECO:0000256" key="2">
    <source>
        <dbReference type="SAM" id="MobiDB-lite"/>
    </source>
</evidence>
<feature type="domain" description="Thioredoxin" evidence="4">
    <location>
        <begin position="37"/>
        <end position="162"/>
    </location>
</feature>
<sequence length="587" mass="64074">MVTLCSGKMMAGRGLPSPYPLFLLLFFLFAVSAASSPVAGGGGAAAAASGQGSGAVKDLSDANFEMEKHSHSYVLALFYAPWCPLSKRFLPEFERASEALSHKKEGFFAAKIDCTANPKVCSAEKIRSYPTLKLFSLKDPDRVYRGGRTAPRLVEWVERAFEPPVTDLPDLLSARSFIKKHPLTAMAFFPQDREFSSSAAGAAFNSVAVRLSGSVSFAVMRLEEREGEAATAEDIRVWIGPSAVPVVVMFKPFEEVARFPLNLETCSEDALGAFVAAHQFPMVQRFDASVATELFESNRPILAVLLDHEPSAAEGAEAAAWREKGMHETDSRDRPPPPLDALLDASVREAAERLRDSVAVTVAAADDFSDGSMAGRLMDFVGVGEGDLPAVRVLLDPAVAEVRKFAPEDDPAVIRLLASGGEGGQRERMHVAEVLSPSVLESFVNNVLDGRVPQKLKGQPVPQTQTGPVYELVAETFEAVVMNEQLDVLVMMYAPFCGHSRRLEPLYLQVAERFAKFEHLLIARIDAYNNDRPSRVPGAELNGFPTIRLWPSKSKQAPVDFEGERDPEVIAEFIFSHSSKPMTRDEL</sequence>
<proteinExistence type="inferred from homology"/>
<dbReference type="AlphaFoldDB" id="A0A0G4HWK3"/>
<name>A0A0G4HWK3_9ALVE</name>
<dbReference type="PANTHER" id="PTHR18929">
    <property type="entry name" value="PROTEIN DISULFIDE ISOMERASE"/>
    <property type="match status" value="1"/>
</dbReference>
<comment type="similarity">
    <text evidence="1">Belongs to the protein disulfide isomerase family.</text>
</comment>
<feature type="compositionally biased region" description="Basic and acidic residues" evidence="2">
    <location>
        <begin position="320"/>
        <end position="335"/>
    </location>
</feature>
<evidence type="ECO:0000256" key="3">
    <source>
        <dbReference type="SAM" id="SignalP"/>
    </source>
</evidence>
<dbReference type="EMBL" id="CDMZ01004162">
    <property type="protein sequence ID" value="CEM48849.1"/>
    <property type="molecule type" value="Genomic_DNA"/>
</dbReference>
<dbReference type="GO" id="GO:0003756">
    <property type="term" value="F:protein disulfide isomerase activity"/>
    <property type="evidence" value="ECO:0007669"/>
    <property type="project" value="TreeGrafter"/>
</dbReference>
<evidence type="ECO:0000313" key="5">
    <source>
        <dbReference type="EMBL" id="CEM48849.1"/>
    </source>
</evidence>
<keyword evidence="3" id="KW-0732">Signal</keyword>
<dbReference type="SUPFAM" id="SSF52833">
    <property type="entry name" value="Thioredoxin-like"/>
    <property type="match status" value="2"/>
</dbReference>
<dbReference type="PROSITE" id="PS51352">
    <property type="entry name" value="THIOREDOXIN_2"/>
    <property type="match status" value="2"/>
</dbReference>
<organism evidence="5">
    <name type="scientific">Chromera velia CCMP2878</name>
    <dbReference type="NCBI Taxonomy" id="1169474"/>
    <lineage>
        <taxon>Eukaryota</taxon>
        <taxon>Sar</taxon>
        <taxon>Alveolata</taxon>
        <taxon>Colpodellida</taxon>
        <taxon>Chromeraceae</taxon>
        <taxon>Chromera</taxon>
    </lineage>
</organism>
<dbReference type="Gene3D" id="3.40.30.10">
    <property type="entry name" value="Glutaredoxin"/>
    <property type="match status" value="4"/>
</dbReference>
<dbReference type="InterPro" id="IPR036249">
    <property type="entry name" value="Thioredoxin-like_sf"/>
</dbReference>
<dbReference type="PhylomeDB" id="A0A0G4HWK3"/>
<dbReference type="CDD" id="cd02961">
    <property type="entry name" value="PDI_a_family"/>
    <property type="match status" value="1"/>
</dbReference>
<evidence type="ECO:0000259" key="4">
    <source>
        <dbReference type="PROSITE" id="PS51352"/>
    </source>
</evidence>
<feature type="chain" id="PRO_5005191924" description="Thioredoxin domain-containing protein" evidence="3">
    <location>
        <begin position="34"/>
        <end position="587"/>
    </location>
</feature>
<dbReference type="CDD" id="cd02995">
    <property type="entry name" value="PDI_a_PDI_a'_C"/>
    <property type="match status" value="1"/>
</dbReference>
<feature type="signal peptide" evidence="3">
    <location>
        <begin position="1"/>
        <end position="33"/>
    </location>
</feature>
<accession>A0A0G4HWK3</accession>
<dbReference type="InterPro" id="IPR013766">
    <property type="entry name" value="Thioredoxin_domain"/>
</dbReference>
<dbReference type="GO" id="GO:0006457">
    <property type="term" value="P:protein folding"/>
    <property type="evidence" value="ECO:0007669"/>
    <property type="project" value="TreeGrafter"/>
</dbReference>
<reference evidence="5" key="1">
    <citation type="submission" date="2014-11" db="EMBL/GenBank/DDBJ databases">
        <authorList>
            <person name="Otto D Thomas"/>
            <person name="Naeem Raeece"/>
        </authorList>
    </citation>
    <scope>NUCLEOTIDE SEQUENCE</scope>
</reference>
<evidence type="ECO:0000256" key="1">
    <source>
        <dbReference type="ARBA" id="ARBA00006347"/>
    </source>
</evidence>
<feature type="region of interest" description="Disordered" evidence="2">
    <location>
        <begin position="316"/>
        <end position="338"/>
    </location>
</feature>
<dbReference type="VEuPathDB" id="CryptoDB:Cvel_32692"/>
<feature type="domain" description="Thioredoxin" evidence="4">
    <location>
        <begin position="450"/>
        <end position="579"/>
    </location>
</feature>